<dbReference type="Proteomes" id="UP000285317">
    <property type="component" value="Chromosome"/>
</dbReference>
<evidence type="ECO:0000313" key="3">
    <source>
        <dbReference type="EMBL" id="AZZ53460.1"/>
    </source>
</evidence>
<protein>
    <recommendedName>
        <fullName evidence="2">MmyB-like transcription regulator ligand binding domain-containing protein</fullName>
    </recommendedName>
</protein>
<dbReference type="AlphaFoldDB" id="A0A3Q9V240"/>
<feature type="region of interest" description="Disordered" evidence="1">
    <location>
        <begin position="176"/>
        <end position="202"/>
    </location>
</feature>
<evidence type="ECO:0000256" key="1">
    <source>
        <dbReference type="SAM" id="MobiDB-lite"/>
    </source>
</evidence>
<proteinExistence type="predicted"/>
<feature type="region of interest" description="Disordered" evidence="1">
    <location>
        <begin position="1"/>
        <end position="20"/>
    </location>
</feature>
<gene>
    <name evidence="3" type="ORF">C1I64_16410</name>
</gene>
<dbReference type="EMBL" id="CP028137">
    <property type="protein sequence ID" value="AZZ53460.1"/>
    <property type="molecule type" value="Genomic_DNA"/>
</dbReference>
<evidence type="ECO:0000313" key="4">
    <source>
        <dbReference type="Proteomes" id="UP000285317"/>
    </source>
</evidence>
<dbReference type="PANTHER" id="PTHR35010">
    <property type="entry name" value="BLL4672 PROTEIN-RELATED"/>
    <property type="match status" value="1"/>
</dbReference>
<feature type="domain" description="MmyB-like transcription regulator ligand binding" evidence="2">
    <location>
        <begin position="26"/>
        <end position="175"/>
    </location>
</feature>
<dbReference type="KEGG" id="rfs:C1I64_16410"/>
<dbReference type="Pfam" id="PF17765">
    <property type="entry name" value="MLTR_LBD"/>
    <property type="match status" value="1"/>
</dbReference>
<sequence length="202" mass="21362">MTMTASDGEEPDLSPADERARESLLPWAGQPAVLLDRHLRVLAATRLARALSPGFRPGVNLVRFTFLDAAGRQDSPSWRAAADQIAALLRESLDRHEGDRGFPAVVGELSATSAAFARSWAGGAPSASSGSVDLPDTAVGRLSLGYRLTRLLDDDSTLVLFEPLDATAREALRRLAVSARRPPASDRPGRPGADPAGRDGAT</sequence>
<reference evidence="3 4" key="1">
    <citation type="submission" date="2018-03" db="EMBL/GenBank/DDBJ databases">
        <title>Bacteriophage NCPPB3778 and a type I-E CRISPR drive the evolution of the US Biological Select Agent, Rathayibacter toxicus.</title>
        <authorList>
            <person name="Davis E.W.II."/>
            <person name="Tabima J.F."/>
            <person name="Weisberg A.J."/>
            <person name="Dantas Lopes L."/>
            <person name="Wiseman M.S."/>
            <person name="Wiseman M.S."/>
            <person name="Pupko T."/>
            <person name="Belcher M.S."/>
            <person name="Sechler A.J."/>
            <person name="Tancos M.A."/>
            <person name="Schroeder B.K."/>
            <person name="Murray T.D."/>
            <person name="Luster D.G."/>
            <person name="Schneider W.L."/>
            <person name="Rogers E."/>
            <person name="Andreote F.D."/>
            <person name="Grunwald N.J."/>
            <person name="Putnam M.L."/>
            <person name="Chang J.H."/>
        </authorList>
    </citation>
    <scope>NUCLEOTIDE SEQUENCE [LARGE SCALE GENOMIC DNA]</scope>
    <source>
        <strain evidence="3 4">DSM 15932</strain>
    </source>
</reference>
<organism evidence="3 4">
    <name type="scientific">Rathayibacter festucae DSM 15932</name>
    <dbReference type="NCBI Taxonomy" id="1328866"/>
    <lineage>
        <taxon>Bacteria</taxon>
        <taxon>Bacillati</taxon>
        <taxon>Actinomycetota</taxon>
        <taxon>Actinomycetes</taxon>
        <taxon>Micrococcales</taxon>
        <taxon>Microbacteriaceae</taxon>
        <taxon>Rathayibacter</taxon>
    </lineage>
</organism>
<dbReference type="InterPro" id="IPR041413">
    <property type="entry name" value="MLTR_LBD"/>
</dbReference>
<accession>A0A3Q9V240</accession>
<evidence type="ECO:0000259" key="2">
    <source>
        <dbReference type="Pfam" id="PF17765"/>
    </source>
</evidence>
<dbReference type="PANTHER" id="PTHR35010:SF2">
    <property type="entry name" value="BLL4672 PROTEIN"/>
    <property type="match status" value="1"/>
</dbReference>
<name>A0A3Q9V240_9MICO</name>
<dbReference type="Gene3D" id="3.30.450.180">
    <property type="match status" value="1"/>
</dbReference>